<dbReference type="InterPro" id="IPR003423">
    <property type="entry name" value="OMP_efflux"/>
</dbReference>
<name>A0A1G8DCH1_CHIFI</name>
<protein>
    <submittedName>
        <fullName evidence="8">Outer membrane protein TolC</fullName>
    </submittedName>
</protein>
<evidence type="ECO:0000256" key="7">
    <source>
        <dbReference type="ARBA" id="ARBA00023237"/>
    </source>
</evidence>
<keyword evidence="5" id="KW-0812">Transmembrane</keyword>
<evidence type="ECO:0000256" key="2">
    <source>
        <dbReference type="ARBA" id="ARBA00007613"/>
    </source>
</evidence>
<dbReference type="GO" id="GO:1990281">
    <property type="term" value="C:efflux pump complex"/>
    <property type="evidence" value="ECO:0007669"/>
    <property type="project" value="TreeGrafter"/>
</dbReference>
<evidence type="ECO:0000313" key="8">
    <source>
        <dbReference type="EMBL" id="SDH55355.1"/>
    </source>
</evidence>
<dbReference type="Proteomes" id="UP000199045">
    <property type="component" value="Unassembled WGS sequence"/>
</dbReference>
<dbReference type="GO" id="GO:0015288">
    <property type="term" value="F:porin activity"/>
    <property type="evidence" value="ECO:0007669"/>
    <property type="project" value="TreeGrafter"/>
</dbReference>
<dbReference type="PANTHER" id="PTHR30026:SF20">
    <property type="entry name" value="OUTER MEMBRANE PROTEIN TOLC"/>
    <property type="match status" value="1"/>
</dbReference>
<dbReference type="InterPro" id="IPR051906">
    <property type="entry name" value="TolC-like"/>
</dbReference>
<gene>
    <name evidence="8" type="ORF">SAMN04488121_11468</name>
</gene>
<keyword evidence="6" id="KW-0472">Membrane</keyword>
<evidence type="ECO:0000256" key="4">
    <source>
        <dbReference type="ARBA" id="ARBA00022452"/>
    </source>
</evidence>
<dbReference type="OrthoDB" id="654853at2"/>
<sequence length="481" mass="53109">MVTQHLSVMNKKIAAGLWVFILCLATGMPNHTYAQSGGENLSLQQAITLTLQHYPSLKAKQTLSRAGIAHTTDISHNWWPSVKLVEEATVGTDNGIYGSYFPLSTIPSTSGGIRGANRSDVMSGNIALAQVQWEVYNFGAYRTQKEEAVQQQKVLGLDADITANDLMVAVIRDYLGLLQYRSQMKIQEDNIERTRSVQKAVTAIVLHGLKPGVDSSIAAAELSKARLNYLDIQNNYNSVRLHLGILTGLDTSAIQPDTLYDNGLLSMLTGLTDTASVAKGHPVLLYYNGLLLQQQKHEQVIRRAALPKISLLASGWMRGSSGQFNDIYNKNLWSGLGYSRYNYLAGLALTYNLADIGHTKDKVREQHLRTQAAAEQLETTQAVLDNQLQQSRLGIRTSLDKLREMPAQLNAARAAAVQKMALYKGGLTNIIEVTNALYLLNRAETDLVQTRNAAWQALFTQAFAVNNIQELVQQLELARKQ</sequence>
<comment type="subcellular location">
    <subcellularLocation>
        <location evidence="1">Cell outer membrane</location>
    </subcellularLocation>
</comment>
<evidence type="ECO:0000256" key="6">
    <source>
        <dbReference type="ARBA" id="ARBA00023136"/>
    </source>
</evidence>
<reference evidence="8 9" key="1">
    <citation type="submission" date="2016-10" db="EMBL/GenBank/DDBJ databases">
        <authorList>
            <person name="de Groot N.N."/>
        </authorList>
    </citation>
    <scope>NUCLEOTIDE SEQUENCE [LARGE SCALE GENOMIC DNA]</scope>
    <source>
        <strain evidence="8 9">DSM 527</strain>
    </source>
</reference>
<dbReference type="STRING" id="104663.SAMN04488121_11468"/>
<dbReference type="PANTHER" id="PTHR30026">
    <property type="entry name" value="OUTER MEMBRANE PROTEIN TOLC"/>
    <property type="match status" value="1"/>
</dbReference>
<dbReference type="SUPFAM" id="SSF56954">
    <property type="entry name" value="Outer membrane efflux proteins (OEP)"/>
    <property type="match status" value="1"/>
</dbReference>
<dbReference type="GO" id="GO:0009279">
    <property type="term" value="C:cell outer membrane"/>
    <property type="evidence" value="ECO:0007669"/>
    <property type="project" value="UniProtKB-SubCell"/>
</dbReference>
<organism evidence="8 9">
    <name type="scientific">Chitinophaga filiformis</name>
    <name type="common">Myxococcus filiformis</name>
    <name type="synonym">Flexibacter filiformis</name>
    <dbReference type="NCBI Taxonomy" id="104663"/>
    <lineage>
        <taxon>Bacteria</taxon>
        <taxon>Pseudomonadati</taxon>
        <taxon>Bacteroidota</taxon>
        <taxon>Chitinophagia</taxon>
        <taxon>Chitinophagales</taxon>
        <taxon>Chitinophagaceae</taxon>
        <taxon>Chitinophaga</taxon>
    </lineage>
</organism>
<keyword evidence="3" id="KW-0813">Transport</keyword>
<dbReference type="Pfam" id="PF02321">
    <property type="entry name" value="OEP"/>
    <property type="match status" value="1"/>
</dbReference>
<accession>A0A1G8DCH1</accession>
<evidence type="ECO:0000256" key="1">
    <source>
        <dbReference type="ARBA" id="ARBA00004442"/>
    </source>
</evidence>
<evidence type="ECO:0000256" key="5">
    <source>
        <dbReference type="ARBA" id="ARBA00022692"/>
    </source>
</evidence>
<dbReference type="AlphaFoldDB" id="A0A1G8DCH1"/>
<dbReference type="GO" id="GO:0015562">
    <property type="term" value="F:efflux transmembrane transporter activity"/>
    <property type="evidence" value="ECO:0007669"/>
    <property type="project" value="InterPro"/>
</dbReference>
<keyword evidence="4" id="KW-1134">Transmembrane beta strand</keyword>
<evidence type="ECO:0000313" key="9">
    <source>
        <dbReference type="Proteomes" id="UP000199045"/>
    </source>
</evidence>
<dbReference type="Gene3D" id="1.20.1600.10">
    <property type="entry name" value="Outer membrane efflux proteins (OEP)"/>
    <property type="match status" value="1"/>
</dbReference>
<proteinExistence type="inferred from homology"/>
<comment type="similarity">
    <text evidence="2">Belongs to the outer membrane factor (OMF) (TC 1.B.17) family.</text>
</comment>
<evidence type="ECO:0000256" key="3">
    <source>
        <dbReference type="ARBA" id="ARBA00022448"/>
    </source>
</evidence>
<keyword evidence="7" id="KW-0998">Cell outer membrane</keyword>
<dbReference type="EMBL" id="FNBN01000014">
    <property type="protein sequence ID" value="SDH55355.1"/>
    <property type="molecule type" value="Genomic_DNA"/>
</dbReference>